<dbReference type="Proteomes" id="UP000567293">
    <property type="component" value="Unassembled WGS sequence"/>
</dbReference>
<protein>
    <recommendedName>
        <fullName evidence="3">Xylose isomerase-like TIM barrel domain-containing protein</fullName>
    </recommendedName>
</protein>
<proteinExistence type="predicted"/>
<organism evidence="1 2">
    <name type="scientific">Candidatus Acidiferrum panamense</name>
    <dbReference type="NCBI Taxonomy" id="2741543"/>
    <lineage>
        <taxon>Bacteria</taxon>
        <taxon>Pseudomonadati</taxon>
        <taxon>Acidobacteriota</taxon>
        <taxon>Terriglobia</taxon>
        <taxon>Candidatus Acidiferrales</taxon>
        <taxon>Candidatus Acidiferrum</taxon>
    </lineage>
</organism>
<reference evidence="1" key="1">
    <citation type="submission" date="2020-06" db="EMBL/GenBank/DDBJ databases">
        <title>Legume-microbial interactions unlock mineral nutrients during tropical forest succession.</title>
        <authorList>
            <person name="Epihov D.Z."/>
        </authorList>
    </citation>
    <scope>NUCLEOTIDE SEQUENCE [LARGE SCALE GENOMIC DNA]</scope>
    <source>
        <strain evidence="1">Pan2503</strain>
    </source>
</reference>
<dbReference type="SUPFAM" id="SSF51658">
    <property type="entry name" value="Xylose isomerase-like"/>
    <property type="match status" value="1"/>
</dbReference>
<evidence type="ECO:0008006" key="3">
    <source>
        <dbReference type="Google" id="ProtNLM"/>
    </source>
</evidence>
<evidence type="ECO:0000313" key="1">
    <source>
        <dbReference type="EMBL" id="MBA0085649.1"/>
    </source>
</evidence>
<dbReference type="EMBL" id="JACDQQ010001138">
    <property type="protein sequence ID" value="MBA0085649.1"/>
    <property type="molecule type" value="Genomic_DNA"/>
</dbReference>
<comment type="caution">
    <text evidence="1">The sequence shown here is derived from an EMBL/GenBank/DDBJ whole genome shotgun (WGS) entry which is preliminary data.</text>
</comment>
<dbReference type="AlphaFoldDB" id="A0A7V8SX56"/>
<name>A0A7V8SX56_9BACT</name>
<dbReference type="InterPro" id="IPR036237">
    <property type="entry name" value="Xyl_isomerase-like_sf"/>
</dbReference>
<dbReference type="Gene3D" id="3.20.20.150">
    <property type="entry name" value="Divalent-metal-dependent TIM barrel enzymes"/>
    <property type="match status" value="1"/>
</dbReference>
<sequence>MPRELLDNTTRLIPGGGVSPLVRILRKLAEKGYSGSLSVELFLPEFQQADPYEVARRIREKAEGVMRQARVI</sequence>
<keyword evidence="2" id="KW-1185">Reference proteome</keyword>
<gene>
    <name evidence="1" type="ORF">HRJ53_11690</name>
</gene>
<accession>A0A7V8SX56</accession>
<evidence type="ECO:0000313" key="2">
    <source>
        <dbReference type="Proteomes" id="UP000567293"/>
    </source>
</evidence>